<feature type="region of interest" description="Disordered" evidence="1">
    <location>
        <begin position="574"/>
        <end position="593"/>
    </location>
</feature>
<dbReference type="EMBL" id="GBHO01017682">
    <property type="protein sequence ID" value="JAG25922.1"/>
    <property type="molecule type" value="Transcribed_RNA"/>
</dbReference>
<feature type="compositionally biased region" description="Low complexity" evidence="1">
    <location>
        <begin position="309"/>
        <end position="320"/>
    </location>
</feature>
<feature type="compositionally biased region" description="Pro residues" evidence="1">
    <location>
        <begin position="416"/>
        <end position="445"/>
    </location>
</feature>
<feature type="compositionally biased region" description="Pro residues" evidence="1">
    <location>
        <begin position="246"/>
        <end position="259"/>
    </location>
</feature>
<feature type="region of interest" description="Disordered" evidence="1">
    <location>
        <begin position="125"/>
        <end position="270"/>
    </location>
</feature>
<dbReference type="SUPFAM" id="SSF54928">
    <property type="entry name" value="RNA-binding domain, RBD"/>
    <property type="match status" value="1"/>
</dbReference>
<feature type="region of interest" description="Disordered" evidence="1">
    <location>
        <begin position="63"/>
        <end position="89"/>
    </location>
</feature>
<reference evidence="2" key="2">
    <citation type="submission" date="2014-07" db="EMBL/GenBank/DDBJ databases">
        <authorList>
            <person name="Hull J."/>
        </authorList>
    </citation>
    <scope>NUCLEOTIDE SEQUENCE</scope>
</reference>
<proteinExistence type="predicted"/>
<organism evidence="2">
    <name type="scientific">Lygus hesperus</name>
    <name type="common">Western plant bug</name>
    <dbReference type="NCBI Taxonomy" id="30085"/>
    <lineage>
        <taxon>Eukaryota</taxon>
        <taxon>Metazoa</taxon>
        <taxon>Ecdysozoa</taxon>
        <taxon>Arthropoda</taxon>
        <taxon>Hexapoda</taxon>
        <taxon>Insecta</taxon>
        <taxon>Pterygota</taxon>
        <taxon>Neoptera</taxon>
        <taxon>Paraneoptera</taxon>
        <taxon>Hemiptera</taxon>
        <taxon>Heteroptera</taxon>
        <taxon>Panheteroptera</taxon>
        <taxon>Cimicomorpha</taxon>
        <taxon>Miridae</taxon>
        <taxon>Mirini</taxon>
        <taxon>Lygus</taxon>
    </lineage>
</organism>
<feature type="compositionally biased region" description="Low complexity" evidence="1">
    <location>
        <begin position="618"/>
        <end position="648"/>
    </location>
</feature>
<feature type="region of interest" description="Disordered" evidence="1">
    <location>
        <begin position="613"/>
        <end position="649"/>
    </location>
</feature>
<sequence length="775" mass="86333">MADHHDDLLDDDGVEPAFELDLADEDALLADDYDDTPMHRKVIERPLEDEDFIDIGVDDDITEDIRNDGDSNQVFDDGNDSDEEVKERSRFKTERNITLTPARPNKPIPETLDAVPVKTVVQQVRVRGGGHQPIQRRLGRGHGHFRGRGRGGGPHHFPQNFQQHPHHHHQQQQNVMPQPPYNNNNYQGNYYPPPPQQQPYGPPPHHAPPHQMPVPPYQQHVQQHPPPQPAYQQQPPPSVPQQQYYNPPPQNPQPQPPPQQQQVAPPVIPPGQKILVNPHFKSNLVVVFLGNLWNGISSTWNSQQNPGAQQQPSDQFGSQQREWTEGPAPDYYNQSGGQQGYNQYPDNQYYQAGGQDQFYEQNTVPPQPYSHPPPAPQPQPSSWDANSNNYYPPAGPPNQYGSPPDPVSMGVVNNPLPGPGYPPPQGPPPMGAPPAPMMGPPPMGGPMGPPRGPPPFVGPGGPPMRGQGPMRGRGMHINPAMMGSPRKMMRLQNPQHSNNVPNVGGNLRMRLNMNKPNFNQNKKFGNNISPINNKFRQQNQMQLGNKGNFVNKQIRNDGLKKLKPTLGNIVPIKTEDVIPAAPPEDEDDETKAYRQKIEEQKKLREDLLRQKEERRKVAAQQKQQQLEEVGPNSATSTTPGPSGDPSTTFRTVRIMQSDGTTVLRKLSLAQIAKLKKITPNNGQKQPPKKPEEPPSKVVAVENLSASTTYRQLMDMARTVGVVERVSLDSESKKATIRFMTVDAAQTFVRRNHRKMVDLSMIQVTAVPDPPPTTTA</sequence>
<dbReference type="AlphaFoldDB" id="A0A0A9XYN6"/>
<feature type="compositionally biased region" description="Basic residues" evidence="1">
    <location>
        <begin position="137"/>
        <end position="149"/>
    </location>
</feature>
<feature type="region of interest" description="Disordered" evidence="1">
    <location>
        <begin position="675"/>
        <end position="695"/>
    </location>
</feature>
<feature type="region of interest" description="Disordered" evidence="1">
    <location>
        <begin position="300"/>
        <end position="445"/>
    </location>
</feature>
<feature type="compositionally biased region" description="Low complexity" evidence="1">
    <location>
        <begin position="331"/>
        <end position="344"/>
    </location>
</feature>
<name>A0A0A9XYN6_LYGHE</name>
<feature type="compositionally biased region" description="Low complexity" evidence="1">
    <location>
        <begin position="171"/>
        <end position="190"/>
    </location>
</feature>
<feature type="compositionally biased region" description="Pro residues" evidence="1">
    <location>
        <begin position="224"/>
        <end position="239"/>
    </location>
</feature>
<dbReference type="Gene3D" id="3.30.70.330">
    <property type="match status" value="1"/>
</dbReference>
<dbReference type="PANTHER" id="PTHR22014">
    <property type="entry name" value="RNA-BINDING PROTEIN 33"/>
    <property type="match status" value="1"/>
</dbReference>
<protein>
    <submittedName>
        <fullName evidence="2">RNA-binding protein 33</fullName>
    </submittedName>
</protein>
<gene>
    <name evidence="2" type="primary">Rbm33_1</name>
    <name evidence="2" type="ORF">CM83_73166</name>
</gene>
<dbReference type="GO" id="GO:0003723">
    <property type="term" value="F:RNA binding"/>
    <property type="evidence" value="ECO:0007669"/>
    <property type="project" value="TreeGrafter"/>
</dbReference>
<reference evidence="2" key="1">
    <citation type="journal article" date="2014" name="PLoS ONE">
        <title>Transcriptome-Based Identification of ABC Transporters in the Western Tarnished Plant Bug Lygus hesperus.</title>
        <authorList>
            <person name="Hull J.J."/>
            <person name="Chaney K."/>
            <person name="Geib S.M."/>
            <person name="Fabrick J.A."/>
            <person name="Brent C.S."/>
            <person name="Walsh D."/>
            <person name="Lavine L.C."/>
        </authorList>
    </citation>
    <scope>NUCLEOTIDE SEQUENCE</scope>
</reference>
<accession>A0A0A9XYN6</accession>
<feature type="compositionally biased region" description="Pro residues" evidence="1">
    <location>
        <begin position="191"/>
        <end position="216"/>
    </location>
</feature>
<dbReference type="PANTHER" id="PTHR22014:SF2">
    <property type="entry name" value="RNA-BINDING PROTEIN 33"/>
    <property type="match status" value="1"/>
</dbReference>
<dbReference type="InterPro" id="IPR039878">
    <property type="entry name" value="RBM33"/>
</dbReference>
<dbReference type="CDD" id="cd00590">
    <property type="entry name" value="RRM_SF"/>
    <property type="match status" value="1"/>
</dbReference>
<feature type="compositionally biased region" description="Pro residues" evidence="1">
    <location>
        <begin position="365"/>
        <end position="379"/>
    </location>
</feature>
<dbReference type="InterPro" id="IPR035979">
    <property type="entry name" value="RBD_domain_sf"/>
</dbReference>
<evidence type="ECO:0000256" key="1">
    <source>
        <dbReference type="SAM" id="MobiDB-lite"/>
    </source>
</evidence>
<dbReference type="InterPro" id="IPR012677">
    <property type="entry name" value="Nucleotide-bd_a/b_plait_sf"/>
</dbReference>
<evidence type="ECO:0000313" key="2">
    <source>
        <dbReference type="EMBL" id="JAG25922.1"/>
    </source>
</evidence>